<accession>K5Z4S2</accession>
<evidence type="ECO:0000256" key="2">
    <source>
        <dbReference type="ARBA" id="ARBA00006011"/>
    </source>
</evidence>
<proteinExistence type="inferred from homology"/>
<gene>
    <name evidence="7" type="ORF">HMPREF1076_03922</name>
</gene>
<evidence type="ECO:0000313" key="8">
    <source>
        <dbReference type="Proteomes" id="UP000006330"/>
    </source>
</evidence>
<dbReference type="PROSITE" id="PS51257">
    <property type="entry name" value="PROKAR_LIPOPROTEIN"/>
    <property type="match status" value="1"/>
</dbReference>
<dbReference type="Proteomes" id="UP000006330">
    <property type="component" value="Unassembled WGS sequence"/>
</dbReference>
<protein>
    <recommendedName>
        <fullName evidence="6">Major fimbrial subunit protein N-terminal domain-containing protein</fullName>
    </recommendedName>
</protein>
<comment type="similarity">
    <text evidence="2">Belongs to the bacteroidetes fimbrillin superfamily. FimA/Mfa1 family.</text>
</comment>
<evidence type="ECO:0000256" key="4">
    <source>
        <dbReference type="ARBA" id="ARBA00023263"/>
    </source>
</evidence>
<dbReference type="RefSeq" id="WP_007657000.1">
    <property type="nucleotide sequence ID" value="NZ_JH976474.1"/>
</dbReference>
<feature type="domain" description="Major fimbrial subunit protein N-terminal" evidence="6">
    <location>
        <begin position="41"/>
        <end position="164"/>
    </location>
</feature>
<keyword evidence="4" id="KW-0281">Fimbrium</keyword>
<comment type="caution">
    <text evidence="7">The sequence shown here is derived from an EMBL/GenBank/DDBJ whole genome shotgun (WGS) entry which is preliminary data.</text>
</comment>
<evidence type="ECO:0000256" key="3">
    <source>
        <dbReference type="ARBA" id="ARBA00022729"/>
    </source>
</evidence>
<dbReference type="GO" id="GO:0009289">
    <property type="term" value="C:pilus"/>
    <property type="evidence" value="ECO:0007669"/>
    <property type="project" value="UniProtKB-SubCell"/>
</dbReference>
<sequence length="321" mass="35056">MNAKNIISAILMVLSFAACSSDIEGFDDNMTNNNTNNGETSISVRMVMEGVSTKAGTTIDLTTEEAAIKNYVIAVFEEKSGERVGYASGTANGSYLVTPIVKGIDAKAGIVKVIVVANIDDINDFNNLYTYEEFSTKTVGHLNNWTKVGIEDNVTLSKTDNELNIELKQLTARVNVTLNEPTVTGGNNVTVTFRAYHYTASIAESSKIVYVPQTADTRDILLDTNGETSFSYITYSVASPKLEVYAKLEIIADGIVKNTIEKEIPVSFISKDNGKLDALIAGKSYDQQVYANVTISQNFDVDFSYEIADITDNENQDITFN</sequence>
<dbReference type="AlphaFoldDB" id="K5Z4S2"/>
<feature type="chain" id="PRO_5003891352" description="Major fimbrial subunit protein N-terminal domain-containing protein" evidence="5">
    <location>
        <begin position="21"/>
        <end position="321"/>
    </location>
</feature>
<dbReference type="EMBL" id="AGZO01000027">
    <property type="protein sequence ID" value="EKN10584.1"/>
    <property type="molecule type" value="Genomic_DNA"/>
</dbReference>
<evidence type="ECO:0000259" key="6">
    <source>
        <dbReference type="Pfam" id="PF06321"/>
    </source>
</evidence>
<name>K5Z4S2_9BACT</name>
<comment type="subcellular location">
    <subcellularLocation>
        <location evidence="1">Fimbrium</location>
    </subcellularLocation>
</comment>
<reference evidence="7 8" key="1">
    <citation type="submission" date="2012-02" db="EMBL/GenBank/DDBJ databases">
        <title>The Genome Sequence of Parabacteroides goldsteinii CL02T12C30.</title>
        <authorList>
            <consortium name="The Broad Institute Genome Sequencing Platform"/>
            <person name="Earl A."/>
            <person name="Ward D."/>
            <person name="Feldgarden M."/>
            <person name="Gevers D."/>
            <person name="Zitomersky N.L."/>
            <person name="Coyne M.J."/>
            <person name="Comstock L.E."/>
            <person name="Young S.K."/>
            <person name="Zeng Q."/>
            <person name="Gargeya S."/>
            <person name="Fitzgerald M."/>
            <person name="Haas B."/>
            <person name="Abouelleil A."/>
            <person name="Alvarado L."/>
            <person name="Arachchi H.M."/>
            <person name="Berlin A."/>
            <person name="Chapman S.B."/>
            <person name="Gearin G."/>
            <person name="Goldberg J."/>
            <person name="Griggs A."/>
            <person name="Gujja S."/>
            <person name="Hansen M."/>
            <person name="Heiman D."/>
            <person name="Howarth C."/>
            <person name="Larimer J."/>
            <person name="Lui A."/>
            <person name="MacDonald P.J.P."/>
            <person name="McCowen C."/>
            <person name="Montmayeur A."/>
            <person name="Murphy C."/>
            <person name="Neiman D."/>
            <person name="Pearson M."/>
            <person name="Priest M."/>
            <person name="Roberts A."/>
            <person name="Saif S."/>
            <person name="Shea T."/>
            <person name="Sisk P."/>
            <person name="Stolte C."/>
            <person name="Sykes S."/>
            <person name="Wortman J."/>
            <person name="Nusbaum C."/>
            <person name="Birren B."/>
        </authorList>
    </citation>
    <scope>NUCLEOTIDE SEQUENCE [LARGE SCALE GENOMIC DNA]</scope>
    <source>
        <strain evidence="7 8">CL02T12C30</strain>
    </source>
</reference>
<feature type="signal peptide" evidence="5">
    <location>
        <begin position="1"/>
        <end position="20"/>
    </location>
</feature>
<evidence type="ECO:0000256" key="5">
    <source>
        <dbReference type="SAM" id="SignalP"/>
    </source>
</evidence>
<evidence type="ECO:0000313" key="7">
    <source>
        <dbReference type="EMBL" id="EKN10584.1"/>
    </source>
</evidence>
<keyword evidence="3 5" id="KW-0732">Signal</keyword>
<evidence type="ECO:0000256" key="1">
    <source>
        <dbReference type="ARBA" id="ARBA00004561"/>
    </source>
</evidence>
<dbReference type="OrthoDB" id="1100849at2"/>
<organism evidence="7 8">
    <name type="scientific">Parabacteroides goldsteinii CL02T12C30</name>
    <dbReference type="NCBI Taxonomy" id="999418"/>
    <lineage>
        <taxon>Bacteria</taxon>
        <taxon>Pseudomonadati</taxon>
        <taxon>Bacteroidota</taxon>
        <taxon>Bacteroidia</taxon>
        <taxon>Bacteroidales</taxon>
        <taxon>Tannerellaceae</taxon>
        <taxon>Parabacteroides</taxon>
    </lineage>
</organism>
<dbReference type="HOGENOM" id="CLU_852170_0_0_10"/>
<dbReference type="InterPro" id="IPR029141">
    <property type="entry name" value="FimA_N"/>
</dbReference>
<dbReference type="Gene3D" id="2.60.40.2580">
    <property type="match status" value="1"/>
</dbReference>
<dbReference type="PATRIC" id="fig|999418.3.peg.3997"/>
<dbReference type="Pfam" id="PF06321">
    <property type="entry name" value="P_gingi_FimA"/>
    <property type="match status" value="1"/>
</dbReference>